<evidence type="ECO:0000313" key="3">
    <source>
        <dbReference type="Proteomes" id="UP000245207"/>
    </source>
</evidence>
<accession>A0A2U1KHK8</accession>
<keyword evidence="1" id="KW-0677">Repeat</keyword>
<comment type="caution">
    <text evidence="2">The sequence shown here is derived from an EMBL/GenBank/DDBJ whole genome shotgun (WGS) entry which is preliminary data.</text>
</comment>
<dbReference type="PANTHER" id="PTHR23346">
    <property type="entry name" value="TRANSLATIONAL ACTIVATOR GCN1-RELATED"/>
    <property type="match status" value="1"/>
</dbReference>
<evidence type="ECO:0000256" key="1">
    <source>
        <dbReference type="ARBA" id="ARBA00022737"/>
    </source>
</evidence>
<keyword evidence="3" id="KW-1185">Reference proteome</keyword>
<dbReference type="GO" id="GO:0036503">
    <property type="term" value="P:ERAD pathway"/>
    <property type="evidence" value="ECO:0007669"/>
    <property type="project" value="TreeGrafter"/>
</dbReference>
<dbReference type="GO" id="GO:0060090">
    <property type="term" value="F:molecular adaptor activity"/>
    <property type="evidence" value="ECO:0007669"/>
    <property type="project" value="TreeGrafter"/>
</dbReference>
<dbReference type="InterPro" id="IPR011989">
    <property type="entry name" value="ARM-like"/>
</dbReference>
<evidence type="ECO:0000313" key="2">
    <source>
        <dbReference type="EMBL" id="PWA36267.1"/>
    </source>
</evidence>
<dbReference type="GO" id="GO:0005737">
    <property type="term" value="C:cytoplasm"/>
    <property type="evidence" value="ECO:0007669"/>
    <property type="project" value="TreeGrafter"/>
</dbReference>
<dbReference type="Gene3D" id="1.25.10.10">
    <property type="entry name" value="Leucine-rich Repeat Variant"/>
    <property type="match status" value="1"/>
</dbReference>
<gene>
    <name evidence="2" type="ORF">CTI12_AA600180</name>
</gene>
<dbReference type="PANTHER" id="PTHR23346:SF19">
    <property type="entry name" value="PROTEASOME ADAPTER AND SCAFFOLD PROTEIN ECM29"/>
    <property type="match status" value="1"/>
</dbReference>
<dbReference type="Proteomes" id="UP000245207">
    <property type="component" value="Unassembled WGS sequence"/>
</dbReference>
<reference evidence="2 3" key="1">
    <citation type="journal article" date="2018" name="Mol. Plant">
        <title>The genome of Artemisia annua provides insight into the evolution of Asteraceae family and artemisinin biosynthesis.</title>
        <authorList>
            <person name="Shen Q."/>
            <person name="Zhang L."/>
            <person name="Liao Z."/>
            <person name="Wang S."/>
            <person name="Yan T."/>
            <person name="Shi P."/>
            <person name="Liu M."/>
            <person name="Fu X."/>
            <person name="Pan Q."/>
            <person name="Wang Y."/>
            <person name="Lv Z."/>
            <person name="Lu X."/>
            <person name="Zhang F."/>
            <person name="Jiang W."/>
            <person name="Ma Y."/>
            <person name="Chen M."/>
            <person name="Hao X."/>
            <person name="Li L."/>
            <person name="Tang Y."/>
            <person name="Lv G."/>
            <person name="Zhou Y."/>
            <person name="Sun X."/>
            <person name="Brodelius P.E."/>
            <person name="Rose J.K.C."/>
            <person name="Tang K."/>
        </authorList>
    </citation>
    <scope>NUCLEOTIDE SEQUENCE [LARGE SCALE GENOMIC DNA]</scope>
    <source>
        <strain evidence="3">cv. Huhao1</strain>
        <tissue evidence="2">Leaf</tissue>
    </source>
</reference>
<sequence length="155" mass="16969">MTLGLPEERSGASKRAFANSCAFVLKYAAPSQVHKLIEETAALHSGDRNSLIACALLLKSYASTASDIVSGYYATVVPVIFLSRFEEEKNVSSLYEELWEESMTSERVTLQLYASEIVALITEGTASSSWASKRKSAKAIIKLCDVLEESVSSYR</sequence>
<protein>
    <submittedName>
        <fullName evidence="2">ARM repeat superfamily protein</fullName>
    </submittedName>
</protein>
<dbReference type="OrthoDB" id="16066at2759"/>
<proteinExistence type="predicted"/>
<dbReference type="EMBL" id="PKPP01018463">
    <property type="protein sequence ID" value="PWA36267.1"/>
    <property type="molecule type" value="Genomic_DNA"/>
</dbReference>
<organism evidence="2 3">
    <name type="scientific">Artemisia annua</name>
    <name type="common">Sweet wormwood</name>
    <dbReference type="NCBI Taxonomy" id="35608"/>
    <lineage>
        <taxon>Eukaryota</taxon>
        <taxon>Viridiplantae</taxon>
        <taxon>Streptophyta</taxon>
        <taxon>Embryophyta</taxon>
        <taxon>Tracheophyta</taxon>
        <taxon>Spermatophyta</taxon>
        <taxon>Magnoliopsida</taxon>
        <taxon>eudicotyledons</taxon>
        <taxon>Gunneridae</taxon>
        <taxon>Pentapetalae</taxon>
        <taxon>asterids</taxon>
        <taxon>campanulids</taxon>
        <taxon>Asterales</taxon>
        <taxon>Asteraceae</taxon>
        <taxon>Asteroideae</taxon>
        <taxon>Anthemideae</taxon>
        <taxon>Artemisiinae</taxon>
        <taxon>Artemisia</taxon>
    </lineage>
</organism>
<dbReference type="STRING" id="35608.A0A2U1KHK8"/>
<dbReference type="GO" id="GO:0005634">
    <property type="term" value="C:nucleus"/>
    <property type="evidence" value="ECO:0007669"/>
    <property type="project" value="TreeGrafter"/>
</dbReference>
<name>A0A2U1KHK8_ARTAN</name>
<dbReference type="AlphaFoldDB" id="A0A2U1KHK8"/>